<dbReference type="AlphaFoldDB" id="A0A8C5N6W2"/>
<organism evidence="7 8">
    <name type="scientific">Gouania willdenowi</name>
    <name type="common">Blunt-snouted clingfish</name>
    <name type="synonym">Lepadogaster willdenowi</name>
    <dbReference type="NCBI Taxonomy" id="441366"/>
    <lineage>
        <taxon>Eukaryota</taxon>
        <taxon>Metazoa</taxon>
        <taxon>Chordata</taxon>
        <taxon>Craniata</taxon>
        <taxon>Vertebrata</taxon>
        <taxon>Euteleostomi</taxon>
        <taxon>Actinopterygii</taxon>
        <taxon>Neopterygii</taxon>
        <taxon>Teleostei</taxon>
        <taxon>Neoteleostei</taxon>
        <taxon>Acanthomorphata</taxon>
        <taxon>Ovalentaria</taxon>
        <taxon>Blenniimorphae</taxon>
        <taxon>Blenniiformes</taxon>
        <taxon>Gobiesocoidei</taxon>
        <taxon>Gobiesocidae</taxon>
        <taxon>Gobiesocinae</taxon>
        <taxon>Gouania</taxon>
    </lineage>
</organism>
<evidence type="ECO:0000256" key="3">
    <source>
        <dbReference type="ARBA" id="ARBA00035804"/>
    </source>
</evidence>
<dbReference type="GO" id="GO:0003847">
    <property type="term" value="F:1-alkyl-2-acetylglycerophosphocholine esterase activity"/>
    <property type="evidence" value="ECO:0007669"/>
    <property type="project" value="UniProtKB-EC"/>
</dbReference>
<protein>
    <recommendedName>
        <fullName evidence="1">1-alkyl-2-acetylglycerophosphocholine esterase</fullName>
        <ecNumber evidence="1">3.1.1.47</ecNumber>
    </recommendedName>
</protein>
<feature type="compositionally biased region" description="Basic residues" evidence="5">
    <location>
        <begin position="1"/>
        <end position="15"/>
    </location>
</feature>
<dbReference type="Ensembl" id="ENSGWIT00000036288.1">
    <property type="protein sequence ID" value="ENSGWIP00000033349.1"/>
    <property type="gene ID" value="ENSGWIG00000017165.1"/>
</dbReference>
<evidence type="ECO:0000256" key="5">
    <source>
        <dbReference type="SAM" id="MobiDB-lite"/>
    </source>
</evidence>
<dbReference type="Gene3D" id="3.40.50.1110">
    <property type="entry name" value="SGNH hydrolase"/>
    <property type="match status" value="1"/>
</dbReference>
<reference evidence="7" key="1">
    <citation type="submission" date="2025-08" db="UniProtKB">
        <authorList>
            <consortium name="Ensembl"/>
        </authorList>
    </citation>
    <scope>IDENTIFICATION</scope>
</reference>
<dbReference type="InterPro" id="IPR036514">
    <property type="entry name" value="SGNH_hydro_sf"/>
</dbReference>
<feature type="region of interest" description="Disordered" evidence="5">
    <location>
        <begin position="1"/>
        <end position="45"/>
    </location>
</feature>
<comment type="catalytic activity">
    <reaction evidence="2">
        <text>1-O-hexadecyl-2-acetyl-sn-glycero-3-phosphocholine + H2O = 1-O-hexadecyl-sn-glycero-3-phosphocholine + acetate + H(+)</text>
        <dbReference type="Rhea" id="RHEA:40479"/>
        <dbReference type="ChEBI" id="CHEBI:15377"/>
        <dbReference type="ChEBI" id="CHEBI:15378"/>
        <dbReference type="ChEBI" id="CHEBI:30089"/>
        <dbReference type="ChEBI" id="CHEBI:44811"/>
        <dbReference type="ChEBI" id="CHEBI:64496"/>
    </reaction>
    <physiologicalReaction direction="left-to-right" evidence="2">
        <dbReference type="Rhea" id="RHEA:40480"/>
    </physiologicalReaction>
</comment>
<sequence length="410" mass="45466">MPRKGRRSQAQKQRWRKLDASELPAPAPHPIDATPCPRGGTGHRHRVLKWPTSPLTGRRYKLVIPPELPDKKTVLIVGNSHLRAIVDGFVRMPESQLSFGFLSACGASGSEIRAEVLHAAVPHSPDAVCVMAPGNNLTSTTVDVASGDFKNLLTTCSNRWPKSKVFVVDFPPRLAVEPQHQDLLRQEYRRVTARLGVKYFSATEHFPLSNLALWSKDGVHLSDDKGMPILVQLFWSAASQHLETPPPTPWVSPKPSPPVRKVTPKLVVRESSPAPRSPDTHQWRTIGQGGKTSPPGESPKSRGSPQRRMAHQQVCDYSHVPLRCCWMSFLPLNPVWFSGTALSAMEKVSPSHLSCLADFQLSPKAKKVASPVHKRRSRPRDSTRSPAIKVKVMHICSSFICSIHSPHRDK</sequence>
<keyword evidence="8" id="KW-1185">Reference proteome</keyword>
<name>A0A8C5N6W2_GOUWI</name>
<accession>A0A8C5N6W2</accession>
<evidence type="ECO:0000256" key="1">
    <source>
        <dbReference type="ARBA" id="ARBA00013201"/>
    </source>
</evidence>
<evidence type="ECO:0000313" key="8">
    <source>
        <dbReference type="Proteomes" id="UP000694680"/>
    </source>
</evidence>
<comment type="catalytic activity">
    <reaction evidence="3">
        <text>1-O-hexadecyl-2-acetyl-sn-glycero-3-phosphate + H2O = 1-O-hexadecyl-sn-glycero-3-phosphate + acetate + H(+)</text>
        <dbReference type="Rhea" id="RHEA:41704"/>
        <dbReference type="ChEBI" id="CHEBI:15377"/>
        <dbReference type="ChEBI" id="CHEBI:15378"/>
        <dbReference type="ChEBI" id="CHEBI:30089"/>
        <dbReference type="ChEBI" id="CHEBI:77580"/>
        <dbReference type="ChEBI" id="CHEBI:78385"/>
    </reaction>
    <physiologicalReaction direction="left-to-right" evidence="3">
        <dbReference type="Rhea" id="RHEA:41705"/>
    </physiologicalReaction>
</comment>
<evidence type="ECO:0000256" key="2">
    <source>
        <dbReference type="ARBA" id="ARBA00023721"/>
    </source>
</evidence>
<comment type="catalytic activity">
    <reaction evidence="4">
        <text>a 1-O-alkyl-2-acetyl-sn-glycero-3-phosphocholine + H2O = a 1-O-alkyl-sn-glycero-3-phosphocholine + acetate + H(+)</text>
        <dbReference type="Rhea" id="RHEA:17777"/>
        <dbReference type="ChEBI" id="CHEBI:15377"/>
        <dbReference type="ChEBI" id="CHEBI:15378"/>
        <dbReference type="ChEBI" id="CHEBI:30089"/>
        <dbReference type="ChEBI" id="CHEBI:30909"/>
        <dbReference type="ChEBI" id="CHEBI:36707"/>
        <dbReference type="EC" id="3.1.1.47"/>
    </reaction>
    <physiologicalReaction direction="left-to-right" evidence="4">
        <dbReference type="Rhea" id="RHEA:17778"/>
    </physiologicalReaction>
</comment>
<reference evidence="7" key="2">
    <citation type="submission" date="2025-09" db="UniProtKB">
        <authorList>
            <consortium name="Ensembl"/>
        </authorList>
    </citation>
    <scope>IDENTIFICATION</scope>
</reference>
<feature type="domain" description="SGNH hydrolase-type esterase" evidence="6">
    <location>
        <begin position="105"/>
        <end position="223"/>
    </location>
</feature>
<dbReference type="SUPFAM" id="SSF52266">
    <property type="entry name" value="SGNH hydrolase"/>
    <property type="match status" value="1"/>
</dbReference>
<dbReference type="Proteomes" id="UP000694680">
    <property type="component" value="Unassembled WGS sequence"/>
</dbReference>
<dbReference type="InterPro" id="IPR013830">
    <property type="entry name" value="SGNH_hydro"/>
</dbReference>
<dbReference type="Pfam" id="PF13472">
    <property type="entry name" value="Lipase_GDSL_2"/>
    <property type="match status" value="1"/>
</dbReference>
<dbReference type="EC" id="3.1.1.47" evidence="1"/>
<feature type="region of interest" description="Disordered" evidence="5">
    <location>
        <begin position="268"/>
        <end position="310"/>
    </location>
</feature>
<evidence type="ECO:0000259" key="6">
    <source>
        <dbReference type="Pfam" id="PF13472"/>
    </source>
</evidence>
<proteinExistence type="predicted"/>
<evidence type="ECO:0000313" key="7">
    <source>
        <dbReference type="Ensembl" id="ENSGWIP00000033349.1"/>
    </source>
</evidence>
<evidence type="ECO:0000256" key="4">
    <source>
        <dbReference type="ARBA" id="ARBA00048078"/>
    </source>
</evidence>